<organism evidence="1">
    <name type="scientific">Salmonella enterica</name>
    <name type="common">Salmonella choleraesuis</name>
    <dbReference type="NCBI Taxonomy" id="28901"/>
    <lineage>
        <taxon>Bacteria</taxon>
        <taxon>Pseudomonadati</taxon>
        <taxon>Pseudomonadota</taxon>
        <taxon>Gammaproteobacteria</taxon>
        <taxon>Enterobacterales</taxon>
        <taxon>Enterobacteriaceae</taxon>
        <taxon>Salmonella</taxon>
    </lineage>
</organism>
<reference evidence="1" key="1">
    <citation type="submission" date="2018-07" db="EMBL/GenBank/DDBJ databases">
        <authorList>
            <consortium name="PulseNet: The National Subtyping Network for Foodborne Disease Surveillance"/>
            <person name="Tarr C.L."/>
            <person name="Trees E."/>
            <person name="Katz L.S."/>
            <person name="Carleton-Romer H.A."/>
            <person name="Stroika S."/>
            <person name="Kucerova Z."/>
            <person name="Roache K.F."/>
            <person name="Sabol A.L."/>
            <person name="Besser J."/>
            <person name="Gerner-Smidt P."/>
        </authorList>
    </citation>
    <scope>NUCLEOTIDE SEQUENCE</scope>
    <source>
        <strain evidence="1">PNUSAS044750</strain>
    </source>
</reference>
<dbReference type="AlphaFoldDB" id="A0A5T8GUU9"/>
<accession>A0A5T8GUU9</accession>
<proteinExistence type="predicted"/>
<protein>
    <submittedName>
        <fullName evidence="1">Uncharacterized protein</fullName>
    </submittedName>
</protein>
<dbReference type="EMBL" id="AAGGBR010000058">
    <property type="protein sequence ID" value="EBN5354358.1"/>
    <property type="molecule type" value="Genomic_DNA"/>
</dbReference>
<sequence length="128" mass="14467">MKYTNVQSENEEKIKDIWSKMDFSTLTKADDVDLKKIEGMLSLRYNVLAGSELYLEKYTCICGKLLQSSDLIETALNNGHDPSFVLHTLLGNKYILNKPRTVRCSDCGTDSSKPLMYGQNGCYLCPKL</sequence>
<comment type="caution">
    <text evidence="1">The sequence shown here is derived from an EMBL/GenBank/DDBJ whole genome shotgun (WGS) entry which is preliminary data.</text>
</comment>
<gene>
    <name evidence="1" type="ORF">DVE28_24900</name>
</gene>
<name>A0A5T8GUU9_SALER</name>
<evidence type="ECO:0000313" key="1">
    <source>
        <dbReference type="EMBL" id="EBN5354358.1"/>
    </source>
</evidence>